<reference evidence="1 2" key="1">
    <citation type="journal article" date="2015" name="Fungal Genet. Biol.">
        <title>Evolution of novel wood decay mechanisms in Agaricales revealed by the genome sequences of Fistulina hepatica and Cylindrobasidium torrendii.</title>
        <authorList>
            <person name="Floudas D."/>
            <person name="Held B.W."/>
            <person name="Riley R."/>
            <person name="Nagy L.G."/>
            <person name="Koehler G."/>
            <person name="Ransdell A.S."/>
            <person name="Younus H."/>
            <person name="Chow J."/>
            <person name="Chiniquy J."/>
            <person name="Lipzen A."/>
            <person name="Tritt A."/>
            <person name="Sun H."/>
            <person name="Haridas S."/>
            <person name="LaButti K."/>
            <person name="Ohm R.A."/>
            <person name="Kues U."/>
            <person name="Blanchette R.A."/>
            <person name="Grigoriev I.V."/>
            <person name="Minto R.E."/>
            <person name="Hibbett D.S."/>
        </authorList>
    </citation>
    <scope>NUCLEOTIDE SEQUENCE [LARGE SCALE GENOMIC DNA]</scope>
    <source>
        <strain evidence="1 2">ATCC 64428</strain>
    </source>
</reference>
<keyword evidence="2" id="KW-1185">Reference proteome</keyword>
<dbReference type="EMBL" id="KN882046">
    <property type="protein sequence ID" value="KIY45820.1"/>
    <property type="molecule type" value="Genomic_DNA"/>
</dbReference>
<dbReference type="AlphaFoldDB" id="A0A0D7A539"/>
<accession>A0A0D7A539</accession>
<proteinExistence type="predicted"/>
<organism evidence="1 2">
    <name type="scientific">Fistulina hepatica ATCC 64428</name>
    <dbReference type="NCBI Taxonomy" id="1128425"/>
    <lineage>
        <taxon>Eukaryota</taxon>
        <taxon>Fungi</taxon>
        <taxon>Dikarya</taxon>
        <taxon>Basidiomycota</taxon>
        <taxon>Agaricomycotina</taxon>
        <taxon>Agaricomycetes</taxon>
        <taxon>Agaricomycetidae</taxon>
        <taxon>Agaricales</taxon>
        <taxon>Fistulinaceae</taxon>
        <taxon>Fistulina</taxon>
    </lineage>
</organism>
<dbReference type="Proteomes" id="UP000054144">
    <property type="component" value="Unassembled WGS sequence"/>
</dbReference>
<evidence type="ECO:0000313" key="1">
    <source>
        <dbReference type="EMBL" id="KIY45820.1"/>
    </source>
</evidence>
<protein>
    <submittedName>
        <fullName evidence="1">Uncharacterized protein</fullName>
    </submittedName>
</protein>
<name>A0A0D7A539_9AGAR</name>
<evidence type="ECO:0000313" key="2">
    <source>
        <dbReference type="Proteomes" id="UP000054144"/>
    </source>
</evidence>
<sequence length="364" mass="42004">MPKFEKHTRTTTRTSKILSLEWTKCRVGVQTHKKKCVISGWNTFLSTRFKEHNQALVEGSDSKICWLDFLKMYQKRYGKEWDRLPDSEKAVYTALAESKEAEKSVKPSLPHPNAKMHQQASTKFIEEQRNMWAAELPAWGINRFWVLVHSHKEDHQMPEIYQTSMATKFLEAHFNISLSDLATEYEACCMYKYRRSKLAKPSFELSSKEALEIVGCKVQMAYKTFQEKIVEKHHVSLHGVSAQCRQVGPNYTNPSQLSMDVIQWWLFAIHQKECEWYQLNEEEVEESVEQSQALQASGTTVYRPWKKHVLKGANAAVSLTTNDEVKKVHNTDHTRSNNDLEVDGEWGGIGVMTVPEPMPISFTG</sequence>
<gene>
    <name evidence="1" type="ORF">FISHEDRAFT_60944</name>
</gene>